<evidence type="ECO:0000256" key="3">
    <source>
        <dbReference type="ARBA" id="ARBA00004065"/>
    </source>
</evidence>
<dbReference type="PROSITE" id="PS51975">
    <property type="entry name" value="RNASE_H_2"/>
    <property type="match status" value="1"/>
</dbReference>
<evidence type="ECO:0000256" key="6">
    <source>
        <dbReference type="ARBA" id="ARBA00012180"/>
    </source>
</evidence>
<name>A0ABV8QLJ5_9GAMM</name>
<evidence type="ECO:0000256" key="7">
    <source>
        <dbReference type="ARBA" id="ARBA00019179"/>
    </source>
</evidence>
<dbReference type="CDD" id="cd07182">
    <property type="entry name" value="RNase_HII_bacteria_HII_like"/>
    <property type="match status" value="1"/>
</dbReference>
<comment type="subcellular location">
    <subcellularLocation>
        <location evidence="4 14">Cytoplasm</location>
    </subcellularLocation>
</comment>
<comment type="caution">
    <text evidence="18">The sequence shown here is derived from an EMBL/GenBank/DDBJ whole genome shotgun (WGS) entry which is preliminary data.</text>
</comment>
<dbReference type="RefSeq" id="WP_379889167.1">
    <property type="nucleotide sequence ID" value="NZ_JBHSDI010000058.1"/>
</dbReference>
<evidence type="ECO:0000259" key="17">
    <source>
        <dbReference type="PROSITE" id="PS51975"/>
    </source>
</evidence>
<evidence type="ECO:0000256" key="2">
    <source>
        <dbReference type="ARBA" id="ARBA00001946"/>
    </source>
</evidence>
<accession>A0ABV8QLJ5</accession>
<proteinExistence type="inferred from homology"/>
<dbReference type="InterPro" id="IPR001352">
    <property type="entry name" value="RNase_HII/HIII"/>
</dbReference>
<keyword evidence="10 14" id="KW-0479">Metal-binding</keyword>
<evidence type="ECO:0000256" key="1">
    <source>
        <dbReference type="ARBA" id="ARBA00000077"/>
    </source>
</evidence>
<keyword evidence="8 14" id="KW-0963">Cytoplasm</keyword>
<sequence length="233" mass="25603">MAGKITLPPFECHYQGWKLAGVDEVGRGPLAGPVVTAAVILDPQRPIEGLADSKRLTEKRRERLYDEIIEKAAAWSLGRCEADEIDRLNIYQATLLAMERAVAGLAIAPEYVLVDGNRCPRWHWPSEPVIKGDGRVAAISAASILAKVTRDREMVAFEETYPGYGLGGHKGYPTPVHVAALNQQGVTPIHRRSFRPVQEALALAGEWQAPGAGVGESTYDDLHWPEDLFENTR</sequence>
<keyword evidence="13 14" id="KW-0464">Manganese</keyword>
<evidence type="ECO:0000256" key="16">
    <source>
        <dbReference type="RuleBase" id="RU003515"/>
    </source>
</evidence>
<evidence type="ECO:0000256" key="11">
    <source>
        <dbReference type="ARBA" id="ARBA00022759"/>
    </source>
</evidence>
<evidence type="ECO:0000256" key="10">
    <source>
        <dbReference type="ARBA" id="ARBA00022723"/>
    </source>
</evidence>
<dbReference type="EC" id="3.1.26.4" evidence="6 14"/>
<dbReference type="EMBL" id="JBHSDI010000058">
    <property type="protein sequence ID" value="MFC4260546.1"/>
    <property type="molecule type" value="Genomic_DNA"/>
</dbReference>
<dbReference type="NCBIfam" id="NF000596">
    <property type="entry name" value="PRK00015.1-4"/>
    <property type="match status" value="1"/>
</dbReference>
<dbReference type="PANTHER" id="PTHR10954:SF18">
    <property type="entry name" value="RIBONUCLEASE HII"/>
    <property type="match status" value="1"/>
</dbReference>
<evidence type="ECO:0000256" key="14">
    <source>
        <dbReference type="HAMAP-Rule" id="MF_00052"/>
    </source>
</evidence>
<dbReference type="Proteomes" id="UP001595798">
    <property type="component" value="Unassembled WGS sequence"/>
</dbReference>
<evidence type="ECO:0000256" key="15">
    <source>
        <dbReference type="PROSITE-ProRule" id="PRU01319"/>
    </source>
</evidence>
<dbReference type="Gene3D" id="3.30.420.10">
    <property type="entry name" value="Ribonuclease H-like superfamily/Ribonuclease H"/>
    <property type="match status" value="1"/>
</dbReference>
<comment type="catalytic activity">
    <reaction evidence="1 14 15 16">
        <text>Endonucleolytic cleavage to 5'-phosphomonoester.</text>
        <dbReference type="EC" id="3.1.26.4"/>
    </reaction>
</comment>
<comment type="similarity">
    <text evidence="5 14 16">Belongs to the RNase HII family.</text>
</comment>
<evidence type="ECO:0000256" key="5">
    <source>
        <dbReference type="ARBA" id="ARBA00007383"/>
    </source>
</evidence>
<dbReference type="InterPro" id="IPR022898">
    <property type="entry name" value="RNase_HII"/>
</dbReference>
<evidence type="ECO:0000313" key="19">
    <source>
        <dbReference type="Proteomes" id="UP001595798"/>
    </source>
</evidence>
<keyword evidence="11 14" id="KW-0255">Endonuclease</keyword>
<dbReference type="InterPro" id="IPR024567">
    <property type="entry name" value="RNase_HII/HIII_dom"/>
</dbReference>
<comment type="cofactor">
    <cofactor evidence="2">
        <name>Mg(2+)</name>
        <dbReference type="ChEBI" id="CHEBI:18420"/>
    </cofactor>
</comment>
<feature type="binding site" evidence="14 15">
    <location>
        <position position="24"/>
    </location>
    <ligand>
        <name>a divalent metal cation</name>
        <dbReference type="ChEBI" id="CHEBI:60240"/>
    </ligand>
</feature>
<dbReference type="NCBIfam" id="NF000594">
    <property type="entry name" value="PRK00015.1-1"/>
    <property type="match status" value="1"/>
</dbReference>
<evidence type="ECO:0000313" key="18">
    <source>
        <dbReference type="EMBL" id="MFC4260546.1"/>
    </source>
</evidence>
<dbReference type="SUPFAM" id="SSF53098">
    <property type="entry name" value="Ribonuclease H-like"/>
    <property type="match status" value="1"/>
</dbReference>
<gene>
    <name evidence="14 18" type="primary">rnhB</name>
    <name evidence="18" type="ORF">ACFOZ5_16125</name>
</gene>
<reference evidence="19" key="1">
    <citation type="journal article" date="2019" name="Int. J. Syst. Evol. Microbiol.">
        <title>The Global Catalogue of Microorganisms (GCM) 10K type strain sequencing project: providing services to taxonomists for standard genome sequencing and annotation.</title>
        <authorList>
            <consortium name="The Broad Institute Genomics Platform"/>
            <consortium name="The Broad Institute Genome Sequencing Center for Infectious Disease"/>
            <person name="Wu L."/>
            <person name="Ma J."/>
        </authorList>
    </citation>
    <scope>NUCLEOTIDE SEQUENCE [LARGE SCALE GENOMIC DNA]</scope>
    <source>
        <strain evidence="19">CECT 7297</strain>
    </source>
</reference>
<dbReference type="InterPro" id="IPR012337">
    <property type="entry name" value="RNaseH-like_sf"/>
</dbReference>
<evidence type="ECO:0000256" key="4">
    <source>
        <dbReference type="ARBA" id="ARBA00004496"/>
    </source>
</evidence>
<keyword evidence="9 14" id="KW-0540">Nuclease</keyword>
<keyword evidence="12 14" id="KW-0378">Hydrolase</keyword>
<comment type="function">
    <text evidence="3 14 16">Endonuclease that specifically degrades the RNA of RNA-DNA hybrids.</text>
</comment>
<feature type="binding site" evidence="14 15">
    <location>
        <position position="23"/>
    </location>
    <ligand>
        <name>a divalent metal cation</name>
        <dbReference type="ChEBI" id="CHEBI:60240"/>
    </ligand>
</feature>
<evidence type="ECO:0000256" key="8">
    <source>
        <dbReference type="ARBA" id="ARBA00022490"/>
    </source>
</evidence>
<dbReference type="InterPro" id="IPR036397">
    <property type="entry name" value="RNaseH_sf"/>
</dbReference>
<protein>
    <recommendedName>
        <fullName evidence="7 14">Ribonuclease HII</fullName>
        <shortName evidence="14">RNase HII</shortName>
        <ecNumber evidence="6 14">3.1.26.4</ecNumber>
    </recommendedName>
</protein>
<dbReference type="GO" id="GO:0004523">
    <property type="term" value="F:RNA-DNA hybrid ribonuclease activity"/>
    <property type="evidence" value="ECO:0007669"/>
    <property type="project" value="UniProtKB-EC"/>
</dbReference>
<dbReference type="HAMAP" id="MF_00052_B">
    <property type="entry name" value="RNase_HII_B"/>
    <property type="match status" value="1"/>
</dbReference>
<feature type="domain" description="RNase H type-2" evidence="17">
    <location>
        <begin position="17"/>
        <end position="206"/>
    </location>
</feature>
<evidence type="ECO:0000256" key="13">
    <source>
        <dbReference type="ARBA" id="ARBA00023211"/>
    </source>
</evidence>
<dbReference type="NCBIfam" id="NF000595">
    <property type="entry name" value="PRK00015.1-3"/>
    <property type="match status" value="1"/>
</dbReference>
<dbReference type="PANTHER" id="PTHR10954">
    <property type="entry name" value="RIBONUCLEASE H2 SUBUNIT A"/>
    <property type="match status" value="1"/>
</dbReference>
<keyword evidence="19" id="KW-1185">Reference proteome</keyword>
<organism evidence="18 19">
    <name type="scientific">Marinobacter lacisalsi</name>
    <dbReference type="NCBI Taxonomy" id="475979"/>
    <lineage>
        <taxon>Bacteria</taxon>
        <taxon>Pseudomonadati</taxon>
        <taxon>Pseudomonadota</taxon>
        <taxon>Gammaproteobacteria</taxon>
        <taxon>Pseudomonadales</taxon>
        <taxon>Marinobacteraceae</taxon>
        <taxon>Marinobacter</taxon>
    </lineage>
</organism>
<comment type="cofactor">
    <cofactor evidence="14 15">
        <name>Mn(2+)</name>
        <dbReference type="ChEBI" id="CHEBI:29035"/>
    </cofactor>
    <cofactor evidence="14 15">
        <name>Mg(2+)</name>
        <dbReference type="ChEBI" id="CHEBI:18420"/>
    </cofactor>
    <text evidence="14 15">Manganese or magnesium. Binds 1 divalent metal ion per monomer in the absence of substrate. May bind a second metal ion after substrate binding.</text>
</comment>
<feature type="binding site" evidence="14 15">
    <location>
        <position position="115"/>
    </location>
    <ligand>
        <name>a divalent metal cation</name>
        <dbReference type="ChEBI" id="CHEBI:60240"/>
    </ligand>
</feature>
<evidence type="ECO:0000256" key="12">
    <source>
        <dbReference type="ARBA" id="ARBA00022801"/>
    </source>
</evidence>
<evidence type="ECO:0000256" key="9">
    <source>
        <dbReference type="ARBA" id="ARBA00022722"/>
    </source>
</evidence>
<dbReference type="Pfam" id="PF01351">
    <property type="entry name" value="RNase_HII"/>
    <property type="match status" value="1"/>
</dbReference>